<accession>A0ABD1B4P2</accession>
<gene>
    <name evidence="3" type="ORF">V5N11_001932</name>
</gene>
<proteinExistence type="predicted"/>
<evidence type="ECO:0000313" key="3">
    <source>
        <dbReference type="EMBL" id="KAL1206920.1"/>
    </source>
</evidence>
<evidence type="ECO:0000259" key="2">
    <source>
        <dbReference type="Pfam" id="PF05678"/>
    </source>
</evidence>
<dbReference type="Pfam" id="PF05678">
    <property type="entry name" value="VQ"/>
    <property type="match status" value="1"/>
</dbReference>
<name>A0ABD1B4P2_CARAN</name>
<evidence type="ECO:0000256" key="1">
    <source>
        <dbReference type="SAM" id="MobiDB-lite"/>
    </source>
</evidence>
<feature type="region of interest" description="Disordered" evidence="1">
    <location>
        <begin position="59"/>
        <end position="125"/>
    </location>
</feature>
<organism evidence="3 4">
    <name type="scientific">Cardamine amara subsp. amara</name>
    <dbReference type="NCBI Taxonomy" id="228776"/>
    <lineage>
        <taxon>Eukaryota</taxon>
        <taxon>Viridiplantae</taxon>
        <taxon>Streptophyta</taxon>
        <taxon>Embryophyta</taxon>
        <taxon>Tracheophyta</taxon>
        <taxon>Spermatophyta</taxon>
        <taxon>Magnoliopsida</taxon>
        <taxon>eudicotyledons</taxon>
        <taxon>Gunneridae</taxon>
        <taxon>Pentapetalae</taxon>
        <taxon>rosids</taxon>
        <taxon>malvids</taxon>
        <taxon>Brassicales</taxon>
        <taxon>Brassicaceae</taxon>
        <taxon>Cardamineae</taxon>
        <taxon>Cardamine</taxon>
    </lineage>
</organism>
<dbReference type="Proteomes" id="UP001558713">
    <property type="component" value="Unassembled WGS sequence"/>
</dbReference>
<feature type="domain" description="VQ" evidence="2">
    <location>
        <begin position="38"/>
        <end position="64"/>
    </location>
</feature>
<keyword evidence="4" id="KW-1185">Reference proteome</keyword>
<protein>
    <submittedName>
        <fullName evidence="3">VQ motif-containing protein 17</fullName>
    </submittedName>
</protein>
<feature type="compositionally biased region" description="Basic and acidic residues" evidence="1">
    <location>
        <begin position="86"/>
        <end position="100"/>
    </location>
</feature>
<dbReference type="PANTHER" id="PTHR33143:SF3">
    <property type="entry name" value="VQ MOTIF-CONTAINING PROTEIN 17-RELATED"/>
    <property type="match status" value="1"/>
</dbReference>
<dbReference type="AlphaFoldDB" id="A0ABD1B4P2"/>
<dbReference type="InterPro" id="IPR008889">
    <property type="entry name" value="VQ"/>
</dbReference>
<reference evidence="3 4" key="1">
    <citation type="submission" date="2024-04" db="EMBL/GenBank/DDBJ databases">
        <title>Genome assembly C_amara_ONT_v2.</title>
        <authorList>
            <person name="Yant L."/>
            <person name="Moore C."/>
            <person name="Slenker M."/>
        </authorList>
    </citation>
    <scope>NUCLEOTIDE SEQUENCE [LARGE SCALE GENOMIC DNA]</scope>
    <source>
        <tissue evidence="3">Leaf</tissue>
    </source>
</reference>
<dbReference type="EMBL" id="JBANAX010000493">
    <property type="protein sequence ID" value="KAL1206920.1"/>
    <property type="molecule type" value="Genomic_DNA"/>
</dbReference>
<dbReference type="PANTHER" id="PTHR33143">
    <property type="entry name" value="F16F4.1 PROTEIN-RELATED"/>
    <property type="match status" value="1"/>
</dbReference>
<dbReference type="InterPro" id="IPR039607">
    <property type="entry name" value="VQ_8/17/18/20/21/25"/>
</dbReference>
<evidence type="ECO:0000313" key="4">
    <source>
        <dbReference type="Proteomes" id="UP001558713"/>
    </source>
</evidence>
<sequence length="179" mass="20242">MELEATIVQKRRSLPNIAMHNQSRKVTKSKPEIRIIHIFAPEIIKADVSNFRQIVQNLTGKQDHHHHHDLHHQKDLKRNSKSRVSHGHDDDRHQVHDMNKSHGFSTNSEVEDEEEEMVSVTWNGSGGESSGGFLNSLGTFDDFIQELGEFPYLPLTIDPAVASSSHLHGGVFAESHQFS</sequence>
<comment type="caution">
    <text evidence="3">The sequence shown here is derived from an EMBL/GenBank/DDBJ whole genome shotgun (WGS) entry which is preliminary data.</text>
</comment>